<dbReference type="SUPFAM" id="SSF51011">
    <property type="entry name" value="Glycosyl hydrolase domain"/>
    <property type="match status" value="1"/>
</dbReference>
<dbReference type="InterPro" id="IPR005084">
    <property type="entry name" value="CBM6"/>
</dbReference>
<protein>
    <recommendedName>
        <fullName evidence="5">Alpha-galactosidase</fullName>
        <ecNumber evidence="5">3.2.1.22</ecNumber>
    </recommendedName>
    <alternativeName>
        <fullName evidence="5">Melibiase</fullName>
    </alternativeName>
</protein>
<evidence type="ECO:0000256" key="1">
    <source>
        <dbReference type="ARBA" id="ARBA00009743"/>
    </source>
</evidence>
<dbReference type="PRINTS" id="PR00740">
    <property type="entry name" value="GLHYDRLASE27"/>
</dbReference>
<dbReference type="CDD" id="cd14792">
    <property type="entry name" value="GH27"/>
    <property type="match status" value="1"/>
</dbReference>
<gene>
    <name evidence="8" type="ORF">HNR67_001864</name>
</gene>
<keyword evidence="5" id="KW-1015">Disulfide bond</keyword>
<name>A0A7W7C770_9PSEU</name>
<evidence type="ECO:0000256" key="5">
    <source>
        <dbReference type="RuleBase" id="RU361168"/>
    </source>
</evidence>
<keyword evidence="4 5" id="KW-0326">Glycosidase</keyword>
<dbReference type="Gene3D" id="2.60.40.1180">
    <property type="entry name" value="Golgi alpha-mannosidase II"/>
    <property type="match status" value="1"/>
</dbReference>
<evidence type="ECO:0000256" key="3">
    <source>
        <dbReference type="ARBA" id="ARBA00022801"/>
    </source>
</evidence>
<dbReference type="InterPro" id="IPR008979">
    <property type="entry name" value="Galactose-bd-like_sf"/>
</dbReference>
<dbReference type="InterPro" id="IPR041233">
    <property type="entry name" value="Melibiase_C"/>
</dbReference>
<dbReference type="Proteomes" id="UP000533598">
    <property type="component" value="Unassembled WGS sequence"/>
</dbReference>
<dbReference type="SUPFAM" id="SSF49785">
    <property type="entry name" value="Galactose-binding domain-like"/>
    <property type="match status" value="1"/>
</dbReference>
<dbReference type="GO" id="GO:0030246">
    <property type="term" value="F:carbohydrate binding"/>
    <property type="evidence" value="ECO:0007669"/>
    <property type="project" value="InterPro"/>
</dbReference>
<evidence type="ECO:0000256" key="2">
    <source>
        <dbReference type="ARBA" id="ARBA00022729"/>
    </source>
</evidence>
<dbReference type="CDD" id="cd04081">
    <property type="entry name" value="CBM35_galactosidase-like"/>
    <property type="match status" value="1"/>
</dbReference>
<keyword evidence="2 6" id="KW-0732">Signal</keyword>
<feature type="signal peptide" evidence="6">
    <location>
        <begin position="1"/>
        <end position="24"/>
    </location>
</feature>
<feature type="domain" description="CBM6" evidence="7">
    <location>
        <begin position="478"/>
        <end position="599"/>
    </location>
</feature>
<accession>A0A7W7C770</accession>
<dbReference type="PANTHER" id="PTHR11452:SF75">
    <property type="entry name" value="ALPHA-GALACTOSIDASE MEL1"/>
    <property type="match status" value="1"/>
</dbReference>
<keyword evidence="3 5" id="KW-0378">Hydrolase</keyword>
<evidence type="ECO:0000313" key="9">
    <source>
        <dbReference type="Proteomes" id="UP000533598"/>
    </source>
</evidence>
<dbReference type="GO" id="GO:0004557">
    <property type="term" value="F:alpha-galactosidase activity"/>
    <property type="evidence" value="ECO:0007669"/>
    <property type="project" value="UniProtKB-EC"/>
</dbReference>
<dbReference type="SUPFAM" id="SSF51445">
    <property type="entry name" value="(Trans)glycosidases"/>
    <property type="match status" value="1"/>
</dbReference>
<feature type="chain" id="PRO_5038489624" description="Alpha-galactosidase" evidence="6">
    <location>
        <begin position="25"/>
        <end position="600"/>
    </location>
</feature>
<proteinExistence type="inferred from homology"/>
<reference evidence="8 9" key="1">
    <citation type="submission" date="2020-08" db="EMBL/GenBank/DDBJ databases">
        <title>Sequencing the genomes of 1000 actinobacteria strains.</title>
        <authorList>
            <person name="Klenk H.-P."/>
        </authorList>
    </citation>
    <scope>NUCLEOTIDE SEQUENCE [LARGE SCALE GENOMIC DNA]</scope>
    <source>
        <strain evidence="8 9">DSM 44230</strain>
    </source>
</reference>
<dbReference type="AlphaFoldDB" id="A0A7W7C770"/>
<evidence type="ECO:0000259" key="7">
    <source>
        <dbReference type="PROSITE" id="PS51175"/>
    </source>
</evidence>
<evidence type="ECO:0000256" key="4">
    <source>
        <dbReference type="ARBA" id="ARBA00023295"/>
    </source>
</evidence>
<organism evidence="8 9">
    <name type="scientific">Crossiella cryophila</name>
    <dbReference type="NCBI Taxonomy" id="43355"/>
    <lineage>
        <taxon>Bacteria</taxon>
        <taxon>Bacillati</taxon>
        <taxon>Actinomycetota</taxon>
        <taxon>Actinomycetes</taxon>
        <taxon>Pseudonocardiales</taxon>
        <taxon>Pseudonocardiaceae</taxon>
        <taxon>Crossiella</taxon>
    </lineage>
</organism>
<evidence type="ECO:0000256" key="6">
    <source>
        <dbReference type="SAM" id="SignalP"/>
    </source>
</evidence>
<sequence>MRSLPRILLALGLVASGLGAAAQAAPAAQAPASQQETQSADAQAAPAVRPYMGWSSWSLQTTSYPGVNPKGRASFLTEANVLKQAEVLARDLKQYGYNYINIDAGWWHTWGWVPQFDEYGRPKADQEKFPHGIKWLSEQLHRKGLKFGIYQPVGLQKEAFGLDQANRRNFPIQGAPGCTGNDIVYPDWRTTNGWDNAYKIDFDKPCAQKYIDSITRMFGDWQVDFFKLDGVGPGSWKEGPNYDNRPDVAAWRKGLDKTGRKIILELSWSIDIKAIDFWKEHATGWRINTDVECYCPTLVTWQNSVDDRFADLPQWLQHAKPGQWNDLDTLNVGNGVMDGLTPDERRSYMTLWAVTNAPLYIGDDLTQLDSYGKSLLTNREVLAINQNGMPAKPVRTGVDQQVWSVKNADGSHTVALFNLGAAKAPVDAVFAELGITGPAQVRDVWAGAALGTYQHGFTAEVPTHGTRLLKITPGGQPTGVEAEATESVLAGGAKLADCAGCSGGRKVGDLGNGSVTLNGITVPRAGDYTVRVGYVSGDQRSFAVGVNGAANINFDLPPTGGWGTPGVAEIVVKLKAGANSLKFSNPGNYAPDLDRVEVVK</sequence>
<keyword evidence="9" id="KW-1185">Reference proteome</keyword>
<dbReference type="InterPro" id="IPR017853">
    <property type="entry name" value="GH"/>
</dbReference>
<dbReference type="Pfam" id="PF17801">
    <property type="entry name" value="Melibiase_C"/>
    <property type="match status" value="1"/>
</dbReference>
<evidence type="ECO:0000313" key="8">
    <source>
        <dbReference type="EMBL" id="MBB4675746.1"/>
    </source>
</evidence>
<dbReference type="PANTHER" id="PTHR11452">
    <property type="entry name" value="ALPHA-GALACTOSIDASE/ALPHA-N-ACETYLGALACTOSAMINIDASE"/>
    <property type="match status" value="1"/>
</dbReference>
<dbReference type="InterPro" id="IPR002241">
    <property type="entry name" value="Glyco_hydro_27"/>
</dbReference>
<dbReference type="RefSeq" id="WP_185001672.1">
    <property type="nucleotide sequence ID" value="NZ_BAAAUI010000092.1"/>
</dbReference>
<dbReference type="Pfam" id="PF16499">
    <property type="entry name" value="Melibiase_2"/>
    <property type="match status" value="2"/>
</dbReference>
<dbReference type="Gene3D" id="3.20.20.70">
    <property type="entry name" value="Aldolase class I"/>
    <property type="match status" value="1"/>
</dbReference>
<dbReference type="InterPro" id="IPR013780">
    <property type="entry name" value="Glyco_hydro_b"/>
</dbReference>
<dbReference type="PROSITE" id="PS51175">
    <property type="entry name" value="CBM6"/>
    <property type="match status" value="1"/>
</dbReference>
<dbReference type="InterPro" id="IPR013785">
    <property type="entry name" value="Aldolase_TIM"/>
</dbReference>
<dbReference type="GO" id="GO:0005975">
    <property type="term" value="P:carbohydrate metabolic process"/>
    <property type="evidence" value="ECO:0007669"/>
    <property type="project" value="InterPro"/>
</dbReference>
<comment type="catalytic activity">
    <reaction evidence="5">
        <text>Hydrolysis of terminal, non-reducing alpha-D-galactose residues in alpha-D-galactosides, including galactose oligosaccharides, galactomannans and galactolipids.</text>
        <dbReference type="EC" id="3.2.1.22"/>
    </reaction>
</comment>
<comment type="similarity">
    <text evidence="1 5">Belongs to the glycosyl hydrolase 27 family.</text>
</comment>
<dbReference type="EMBL" id="JACHMH010000001">
    <property type="protein sequence ID" value="MBB4675746.1"/>
    <property type="molecule type" value="Genomic_DNA"/>
</dbReference>
<dbReference type="Gene3D" id="2.60.120.260">
    <property type="entry name" value="Galactose-binding domain-like"/>
    <property type="match status" value="1"/>
</dbReference>
<dbReference type="EC" id="3.2.1.22" evidence="5"/>
<comment type="caution">
    <text evidence="8">The sequence shown here is derived from an EMBL/GenBank/DDBJ whole genome shotgun (WGS) entry which is preliminary data.</text>
</comment>